<dbReference type="SUPFAM" id="SSF48484">
    <property type="entry name" value="Lipoxigenase"/>
    <property type="match status" value="1"/>
</dbReference>
<feature type="domain" description="PLAT" evidence="12">
    <location>
        <begin position="1"/>
        <end position="47"/>
    </location>
</feature>
<evidence type="ECO:0000256" key="2">
    <source>
        <dbReference type="ARBA" id="ARBA00022516"/>
    </source>
</evidence>
<proteinExistence type="inferred from homology"/>
<evidence type="ECO:0000313" key="15">
    <source>
        <dbReference type="Proteomes" id="UP001370490"/>
    </source>
</evidence>
<feature type="non-terminal residue" evidence="14">
    <location>
        <position position="193"/>
    </location>
</feature>
<gene>
    <name evidence="14" type="ORF">RJ641_023645</name>
</gene>
<comment type="similarity">
    <text evidence="1">Belongs to the lipoxygenase family.</text>
</comment>
<accession>A0AAN8YSZ8</accession>
<dbReference type="GO" id="GO:0034440">
    <property type="term" value="P:lipid oxidation"/>
    <property type="evidence" value="ECO:0007669"/>
    <property type="project" value="InterPro"/>
</dbReference>
<reference evidence="14 15" key="1">
    <citation type="submission" date="2023-12" db="EMBL/GenBank/DDBJ databases">
        <title>A high-quality genome assembly for Dillenia turbinata (Dilleniales).</title>
        <authorList>
            <person name="Chanderbali A."/>
        </authorList>
    </citation>
    <scope>NUCLEOTIDE SEQUENCE [LARGE SCALE GENOMIC DNA]</scope>
    <source>
        <strain evidence="14">LSX21</strain>
        <tissue evidence="14">Leaf</tissue>
    </source>
</reference>
<dbReference type="InterPro" id="IPR036392">
    <property type="entry name" value="PLAT/LH2_dom_sf"/>
</dbReference>
<dbReference type="Gene3D" id="4.10.372.10">
    <property type="entry name" value="Lipoxygenase-1, Domain 3"/>
    <property type="match status" value="1"/>
</dbReference>
<feature type="compositionally biased region" description="Polar residues" evidence="11">
    <location>
        <begin position="125"/>
        <end position="135"/>
    </location>
</feature>
<dbReference type="Proteomes" id="UP001370490">
    <property type="component" value="Unassembled WGS sequence"/>
</dbReference>
<comment type="caution">
    <text evidence="10">Lacks conserved residue(s) required for the propagation of feature annotation.</text>
</comment>
<evidence type="ECO:0000256" key="9">
    <source>
        <dbReference type="ARBA" id="ARBA00023160"/>
    </source>
</evidence>
<evidence type="ECO:0000256" key="1">
    <source>
        <dbReference type="ARBA" id="ARBA00009419"/>
    </source>
</evidence>
<protein>
    <submittedName>
        <fullName evidence="14">Lipoxygenase, C-terminal</fullName>
    </submittedName>
</protein>
<dbReference type="InterPro" id="IPR027433">
    <property type="entry name" value="Lipoxygenase_dom_3"/>
</dbReference>
<evidence type="ECO:0000313" key="14">
    <source>
        <dbReference type="EMBL" id="KAK6911552.1"/>
    </source>
</evidence>
<evidence type="ECO:0000259" key="12">
    <source>
        <dbReference type="PROSITE" id="PS50095"/>
    </source>
</evidence>
<evidence type="ECO:0000259" key="13">
    <source>
        <dbReference type="PROSITE" id="PS51393"/>
    </source>
</evidence>
<feature type="region of interest" description="Disordered" evidence="11">
    <location>
        <begin position="106"/>
        <end position="135"/>
    </location>
</feature>
<keyword evidence="8" id="KW-0443">Lipid metabolism</keyword>
<dbReference type="GO" id="GO:0016702">
    <property type="term" value="F:oxidoreductase activity, acting on single donors with incorporation of molecular oxygen, incorporation of two atoms of oxygen"/>
    <property type="evidence" value="ECO:0007669"/>
    <property type="project" value="InterPro"/>
</dbReference>
<evidence type="ECO:0000256" key="7">
    <source>
        <dbReference type="ARBA" id="ARBA00023002"/>
    </source>
</evidence>
<sequence length="193" mass="22754">MKNLHHSEFYLKSVTLEDVPGHGRIQFVCNSWVYPAKHYNYDRIFFSNQTYLPSNTPEPLQKYREEELANLRGNGEGERQEWDRIYDYDYYNDLGDPDKGEEYARPILGGSSEYPYPRRGRTDRPPTNTHPNTESRLPAVMGLDIYVPRDERFGHLKMSDYLAYGLKTITQFLVPELKSLFDSTPDEFDYFKD</sequence>
<dbReference type="FunFam" id="4.10.375.10:FF:000001">
    <property type="entry name" value="Lipoxygenase"/>
    <property type="match status" value="1"/>
</dbReference>
<evidence type="ECO:0000256" key="8">
    <source>
        <dbReference type="ARBA" id="ARBA00023098"/>
    </source>
</evidence>
<name>A0AAN8YSZ8_9MAGN</name>
<keyword evidence="4" id="KW-0925">Oxylipin biosynthesis</keyword>
<dbReference type="PRINTS" id="PR00468">
    <property type="entry name" value="PLTLPOXGNASE"/>
</dbReference>
<keyword evidence="7" id="KW-0560">Oxidoreductase</keyword>
<evidence type="ECO:0000256" key="4">
    <source>
        <dbReference type="ARBA" id="ARBA00022767"/>
    </source>
</evidence>
<evidence type="ECO:0000256" key="11">
    <source>
        <dbReference type="SAM" id="MobiDB-lite"/>
    </source>
</evidence>
<dbReference type="PANTHER" id="PTHR11771">
    <property type="entry name" value="LIPOXYGENASE"/>
    <property type="match status" value="1"/>
</dbReference>
<dbReference type="Gene3D" id="4.10.375.10">
    <property type="entry name" value="Lipoxygenase-1, Domain 2"/>
    <property type="match status" value="1"/>
</dbReference>
<dbReference type="AlphaFoldDB" id="A0AAN8YSZ8"/>
<dbReference type="InterPro" id="IPR001246">
    <property type="entry name" value="LipOase_plant"/>
</dbReference>
<evidence type="ECO:0000256" key="6">
    <source>
        <dbReference type="ARBA" id="ARBA00022964"/>
    </source>
</evidence>
<dbReference type="PROSITE" id="PS50095">
    <property type="entry name" value="PLAT"/>
    <property type="match status" value="1"/>
</dbReference>
<keyword evidence="9" id="KW-0275">Fatty acid biosynthesis</keyword>
<dbReference type="SUPFAM" id="SSF49723">
    <property type="entry name" value="Lipase/lipooxygenase domain (PLAT/LH2 domain)"/>
    <property type="match status" value="1"/>
</dbReference>
<evidence type="ECO:0000256" key="3">
    <source>
        <dbReference type="ARBA" id="ARBA00022723"/>
    </source>
</evidence>
<dbReference type="EMBL" id="JBAMMX010000028">
    <property type="protein sequence ID" value="KAK6911552.1"/>
    <property type="molecule type" value="Genomic_DNA"/>
</dbReference>
<dbReference type="InterPro" id="IPR000907">
    <property type="entry name" value="LipOase"/>
</dbReference>
<dbReference type="Pfam" id="PF01477">
    <property type="entry name" value="PLAT"/>
    <property type="match status" value="1"/>
</dbReference>
<keyword evidence="5" id="KW-0276">Fatty acid metabolism</keyword>
<keyword evidence="3" id="KW-0479">Metal-binding</keyword>
<dbReference type="PROSITE" id="PS51393">
    <property type="entry name" value="LIPOXYGENASE_3"/>
    <property type="match status" value="1"/>
</dbReference>
<keyword evidence="15" id="KW-1185">Reference proteome</keyword>
<dbReference type="Pfam" id="PF00305">
    <property type="entry name" value="Lipoxygenase"/>
    <property type="match status" value="1"/>
</dbReference>
<evidence type="ECO:0000256" key="5">
    <source>
        <dbReference type="ARBA" id="ARBA00022832"/>
    </source>
</evidence>
<dbReference type="InterPro" id="IPR036226">
    <property type="entry name" value="LipOase_C_sf"/>
</dbReference>
<keyword evidence="2" id="KW-0444">Lipid biosynthesis</keyword>
<dbReference type="GO" id="GO:0046872">
    <property type="term" value="F:metal ion binding"/>
    <property type="evidence" value="ECO:0007669"/>
    <property type="project" value="UniProtKB-KW"/>
</dbReference>
<keyword evidence="6" id="KW-0223">Dioxygenase</keyword>
<dbReference type="InterPro" id="IPR001024">
    <property type="entry name" value="PLAT/LH2_dom"/>
</dbReference>
<evidence type="ECO:0000256" key="10">
    <source>
        <dbReference type="PROSITE-ProRule" id="PRU00152"/>
    </source>
</evidence>
<dbReference type="Gene3D" id="2.60.60.20">
    <property type="entry name" value="PLAT/LH2 domain"/>
    <property type="match status" value="1"/>
</dbReference>
<feature type="domain" description="Lipoxygenase" evidence="13">
    <location>
        <begin position="50"/>
        <end position="193"/>
    </location>
</feature>
<comment type="caution">
    <text evidence="14">The sequence shown here is derived from an EMBL/GenBank/DDBJ whole genome shotgun (WGS) entry which is preliminary data.</text>
</comment>
<dbReference type="GO" id="GO:0006633">
    <property type="term" value="P:fatty acid biosynthetic process"/>
    <property type="evidence" value="ECO:0007669"/>
    <property type="project" value="UniProtKB-KW"/>
</dbReference>
<organism evidence="14 15">
    <name type="scientific">Dillenia turbinata</name>
    <dbReference type="NCBI Taxonomy" id="194707"/>
    <lineage>
        <taxon>Eukaryota</taxon>
        <taxon>Viridiplantae</taxon>
        <taxon>Streptophyta</taxon>
        <taxon>Embryophyta</taxon>
        <taxon>Tracheophyta</taxon>
        <taxon>Spermatophyta</taxon>
        <taxon>Magnoliopsida</taxon>
        <taxon>eudicotyledons</taxon>
        <taxon>Gunneridae</taxon>
        <taxon>Pentapetalae</taxon>
        <taxon>Dilleniales</taxon>
        <taxon>Dilleniaceae</taxon>
        <taxon>Dillenia</taxon>
    </lineage>
</organism>
<dbReference type="InterPro" id="IPR013819">
    <property type="entry name" value="LipOase_C"/>
</dbReference>
<dbReference type="GO" id="GO:0031408">
    <property type="term" value="P:oxylipin biosynthetic process"/>
    <property type="evidence" value="ECO:0007669"/>
    <property type="project" value="UniProtKB-KW"/>
</dbReference>